<evidence type="ECO:0000256" key="2">
    <source>
        <dbReference type="ARBA" id="ARBA00023242"/>
    </source>
</evidence>
<proteinExistence type="predicted"/>
<feature type="region of interest" description="Disordered" evidence="3">
    <location>
        <begin position="1"/>
        <end position="82"/>
    </location>
</feature>
<feature type="compositionally biased region" description="Acidic residues" evidence="3">
    <location>
        <begin position="214"/>
        <end position="224"/>
    </location>
</feature>
<evidence type="ECO:0000313" key="5">
    <source>
        <dbReference type="EMBL" id="PMD46672.1"/>
    </source>
</evidence>
<feature type="domain" description="Zn(2)-C6 fungal-type" evidence="4">
    <location>
        <begin position="107"/>
        <end position="136"/>
    </location>
</feature>
<dbReference type="CDD" id="cd00067">
    <property type="entry name" value="GAL4"/>
    <property type="match status" value="1"/>
</dbReference>
<dbReference type="CDD" id="cd12148">
    <property type="entry name" value="fungal_TF_MHR"/>
    <property type="match status" value="1"/>
</dbReference>
<feature type="region of interest" description="Disordered" evidence="3">
    <location>
        <begin position="816"/>
        <end position="896"/>
    </location>
</feature>
<dbReference type="Gene3D" id="4.10.240.10">
    <property type="entry name" value="Zn(2)-C6 fungal-type DNA-binding domain"/>
    <property type="match status" value="1"/>
</dbReference>
<dbReference type="SMART" id="SM00066">
    <property type="entry name" value="GAL4"/>
    <property type="match status" value="1"/>
</dbReference>
<feature type="region of interest" description="Disordered" evidence="3">
    <location>
        <begin position="195"/>
        <end position="224"/>
    </location>
</feature>
<name>A0A2J6S7D6_HYAVF</name>
<feature type="compositionally biased region" description="Polar residues" evidence="3">
    <location>
        <begin position="816"/>
        <end position="831"/>
    </location>
</feature>
<dbReference type="InterPro" id="IPR007219">
    <property type="entry name" value="XnlR_reg_dom"/>
</dbReference>
<evidence type="ECO:0000259" key="4">
    <source>
        <dbReference type="PROSITE" id="PS50048"/>
    </source>
</evidence>
<dbReference type="PROSITE" id="PS50048">
    <property type="entry name" value="ZN2_CY6_FUNGAL_2"/>
    <property type="match status" value="1"/>
</dbReference>
<dbReference type="SMART" id="SM00906">
    <property type="entry name" value="Fungal_trans"/>
    <property type="match status" value="1"/>
</dbReference>
<dbReference type="Proteomes" id="UP000235786">
    <property type="component" value="Unassembled WGS sequence"/>
</dbReference>
<feature type="compositionally biased region" description="Polar residues" evidence="3">
    <location>
        <begin position="47"/>
        <end position="56"/>
    </location>
</feature>
<dbReference type="AlphaFoldDB" id="A0A2J6S7D6"/>
<keyword evidence="6" id="KW-1185">Reference proteome</keyword>
<evidence type="ECO:0000256" key="3">
    <source>
        <dbReference type="SAM" id="MobiDB-lite"/>
    </source>
</evidence>
<dbReference type="GO" id="GO:0003677">
    <property type="term" value="F:DNA binding"/>
    <property type="evidence" value="ECO:0007669"/>
    <property type="project" value="InterPro"/>
</dbReference>
<evidence type="ECO:0000256" key="1">
    <source>
        <dbReference type="ARBA" id="ARBA00022723"/>
    </source>
</evidence>
<feature type="compositionally biased region" description="Low complexity" evidence="3">
    <location>
        <begin position="832"/>
        <end position="857"/>
    </location>
</feature>
<dbReference type="SUPFAM" id="SSF57701">
    <property type="entry name" value="Zn2/Cys6 DNA-binding domain"/>
    <property type="match status" value="1"/>
</dbReference>
<dbReference type="GO" id="GO:0006351">
    <property type="term" value="P:DNA-templated transcription"/>
    <property type="evidence" value="ECO:0007669"/>
    <property type="project" value="InterPro"/>
</dbReference>
<dbReference type="Pfam" id="PF00172">
    <property type="entry name" value="Zn_clus"/>
    <property type="match status" value="1"/>
</dbReference>
<feature type="region of interest" description="Disordered" evidence="3">
    <location>
        <begin position="982"/>
        <end position="1004"/>
    </location>
</feature>
<gene>
    <name evidence="5" type="ORF">L207DRAFT_577520</name>
</gene>
<dbReference type="OrthoDB" id="5296287at2759"/>
<dbReference type="PROSITE" id="PS00463">
    <property type="entry name" value="ZN2_CY6_FUNGAL_1"/>
    <property type="match status" value="1"/>
</dbReference>
<dbReference type="GO" id="GO:0008270">
    <property type="term" value="F:zinc ion binding"/>
    <property type="evidence" value="ECO:0007669"/>
    <property type="project" value="InterPro"/>
</dbReference>
<feature type="compositionally biased region" description="Gly residues" evidence="3">
    <location>
        <begin position="984"/>
        <end position="996"/>
    </location>
</feature>
<protein>
    <recommendedName>
        <fullName evidence="4">Zn(2)-C6 fungal-type domain-containing protein</fullName>
    </recommendedName>
</protein>
<keyword evidence="1" id="KW-0479">Metal-binding</keyword>
<evidence type="ECO:0000313" key="6">
    <source>
        <dbReference type="Proteomes" id="UP000235786"/>
    </source>
</evidence>
<accession>A0A2J6S7D6</accession>
<dbReference type="PANTHER" id="PTHR47654">
    <property type="entry name" value="ZN(II)2CYS6 TRANSCRIPTION FACTOR (EUROFUNG)-RELATED"/>
    <property type="match status" value="1"/>
</dbReference>
<dbReference type="InterPro" id="IPR001138">
    <property type="entry name" value="Zn2Cys6_DnaBD"/>
</dbReference>
<reference evidence="5 6" key="1">
    <citation type="submission" date="2016-04" db="EMBL/GenBank/DDBJ databases">
        <title>A degradative enzymes factory behind the ericoid mycorrhizal symbiosis.</title>
        <authorList>
            <consortium name="DOE Joint Genome Institute"/>
            <person name="Martino E."/>
            <person name="Morin E."/>
            <person name="Grelet G."/>
            <person name="Kuo A."/>
            <person name="Kohler A."/>
            <person name="Daghino S."/>
            <person name="Barry K."/>
            <person name="Choi C."/>
            <person name="Cichocki N."/>
            <person name="Clum A."/>
            <person name="Copeland A."/>
            <person name="Hainaut M."/>
            <person name="Haridas S."/>
            <person name="Labutti K."/>
            <person name="Lindquist E."/>
            <person name="Lipzen A."/>
            <person name="Khouja H.-R."/>
            <person name="Murat C."/>
            <person name="Ohm R."/>
            <person name="Olson A."/>
            <person name="Spatafora J."/>
            <person name="Veneault-Fourrey C."/>
            <person name="Henrissat B."/>
            <person name="Grigoriev I."/>
            <person name="Martin F."/>
            <person name="Perotto S."/>
        </authorList>
    </citation>
    <scope>NUCLEOTIDE SEQUENCE [LARGE SCALE GENOMIC DNA]</scope>
    <source>
        <strain evidence="5 6">F</strain>
    </source>
</reference>
<dbReference type="EMBL" id="KZ613939">
    <property type="protein sequence ID" value="PMD46672.1"/>
    <property type="molecule type" value="Genomic_DNA"/>
</dbReference>
<dbReference type="InterPro" id="IPR036864">
    <property type="entry name" value="Zn2-C6_fun-type_DNA-bd_sf"/>
</dbReference>
<feature type="compositionally biased region" description="Low complexity" evidence="3">
    <location>
        <begin position="881"/>
        <end position="891"/>
    </location>
</feature>
<feature type="compositionally biased region" description="Low complexity" evidence="3">
    <location>
        <begin position="65"/>
        <end position="77"/>
    </location>
</feature>
<sequence>MSKQERRSRGKRLRYDPISSREVPQGQGFAPINYQSQDSPTFAGRSEQPQQPQDTTFHGPAQNPSQSQQQLTTATQAPRGKIAIPALRTPQTADSSKNFRKGRTPHACDFCRKAKAGCTGEQPCSRCRSAGVDCIYGDGKRVRDRKQMSKLSKETDVLTQHNTEVTEALRRIRFDTQLSMDDMRAAIDEVLAMTPKPVTPEGRGHSTSKQASAEIDEQEDSDESFADAEIGSTGSLDVINVDTDQDDTRATGHIGKSSSVAWAKRTAEECSQSGRQETILGRHDTGFTLASYHTEGADFEYVDTNNISPYEWPDPKEADRMVQTYFDHVHNTLPLVDKSAFMSKYGNFVRGSNNLGIEDSVWLAMANTVFAITSVYFDLTKTPDRGSHQDHLIYSTRAKILLLDPGLVYEDSRIATTSALGLLCLYFVTTCRLNRAWTFCGLAIRHGLTLGLHVRSEAQDLPDIEKEYRIRLWWSLYCLECTLNELTGRPSCISDRDISTPLPINMNEDDFQSGQSLYEKTEKSHHSESSSRRGSKGFQIRPSATYQMPTGITQPLAFTFPVYALPFTSSTYFIYRIQLSIISHEIVTQLYCAATIKERWTDVQDTIHRIDLRLLAWRDKLAPDFDITFEDTWSPPDWSDPNILTRMGLAMQFFSSRMVLFRPCLCRFEGRIKRQSESSKDFNQEAVETCIRSARKMISLLSWSASSPQKLYAITPWWNTLHYICEALSVLMLEMAFQATHLPNEAAYILEDAKKGIHWLAMMAEQSVSARKAWEIFDSLIRLVAPMIRWSVFDMPTQAPVPPGYNWRRFNSALSPSSQPQTISLTPLSSSHQPQTHTQIQNQQQAHQEPEQQHSQSTFPHYDTSHTQPPLAWQPAPPQPSYTFPSFPPSFEAANPLDHSTAISRFSQIGQVHGHYDDPWQHFFFPSSTDSGTQGLGMRESEDVMQGQIMEGTAGRYQGQEFGGYGGAGEGMAEGFGEVETGFPRGGEGSSGGSGGSSNVRGYF</sequence>
<keyword evidence="2" id="KW-0539">Nucleus</keyword>
<organism evidence="5 6">
    <name type="scientific">Hyaloscypha variabilis (strain UAMH 11265 / GT02V1 / F)</name>
    <name type="common">Meliniomyces variabilis</name>
    <dbReference type="NCBI Taxonomy" id="1149755"/>
    <lineage>
        <taxon>Eukaryota</taxon>
        <taxon>Fungi</taxon>
        <taxon>Dikarya</taxon>
        <taxon>Ascomycota</taxon>
        <taxon>Pezizomycotina</taxon>
        <taxon>Leotiomycetes</taxon>
        <taxon>Helotiales</taxon>
        <taxon>Hyaloscyphaceae</taxon>
        <taxon>Hyaloscypha</taxon>
        <taxon>Hyaloscypha variabilis</taxon>
    </lineage>
</organism>
<dbReference type="InterPro" id="IPR053230">
    <property type="entry name" value="Trans_reg_galc"/>
</dbReference>
<dbReference type="GO" id="GO:0000981">
    <property type="term" value="F:DNA-binding transcription factor activity, RNA polymerase II-specific"/>
    <property type="evidence" value="ECO:0007669"/>
    <property type="project" value="InterPro"/>
</dbReference>
<dbReference type="Pfam" id="PF04082">
    <property type="entry name" value="Fungal_trans"/>
    <property type="match status" value="1"/>
</dbReference>
<dbReference type="PANTHER" id="PTHR47654:SF5">
    <property type="entry name" value="TRANSCRIPTION FACTOR DOMAIN-CONTAINING PROTEIN"/>
    <property type="match status" value="1"/>
</dbReference>